<dbReference type="Gene3D" id="3.30.9.10">
    <property type="entry name" value="D-Amino Acid Oxidase, subunit A, domain 2"/>
    <property type="match status" value="1"/>
</dbReference>
<dbReference type="InterPro" id="IPR006076">
    <property type="entry name" value="FAD-dep_OxRdtase"/>
</dbReference>
<dbReference type="SUPFAM" id="SSF51905">
    <property type="entry name" value="FAD/NAD(P)-binding domain"/>
    <property type="match status" value="1"/>
</dbReference>
<evidence type="ECO:0000313" key="3">
    <source>
        <dbReference type="EMBL" id="QEM81198.1"/>
    </source>
</evidence>
<protein>
    <submittedName>
        <fullName evidence="3">FAD-dependent oxidoreductase</fullName>
    </submittedName>
</protein>
<accession>A0A5C1NFK8</accession>
<name>A0A5C1NFK8_9GAMM</name>
<dbReference type="PANTHER" id="PTHR13847">
    <property type="entry name" value="SARCOSINE DEHYDROGENASE-RELATED"/>
    <property type="match status" value="1"/>
</dbReference>
<dbReference type="Proteomes" id="UP000324285">
    <property type="component" value="Chromosome"/>
</dbReference>
<dbReference type="KEGG" id="hbh:E4T21_06355"/>
<evidence type="ECO:0000313" key="4">
    <source>
        <dbReference type="Proteomes" id="UP000324285"/>
    </source>
</evidence>
<evidence type="ECO:0000256" key="1">
    <source>
        <dbReference type="ARBA" id="ARBA00023002"/>
    </source>
</evidence>
<dbReference type="OrthoDB" id="311718at2"/>
<keyword evidence="4" id="KW-1185">Reference proteome</keyword>
<gene>
    <name evidence="3" type="ORF">E4T21_06355</name>
</gene>
<dbReference type="Gene3D" id="3.50.50.60">
    <property type="entry name" value="FAD/NAD(P)-binding domain"/>
    <property type="match status" value="1"/>
</dbReference>
<dbReference type="PANTHER" id="PTHR13847:SF285">
    <property type="entry name" value="FAD DEPENDENT OXIDOREDUCTASE DOMAIN-CONTAINING PROTEIN"/>
    <property type="match status" value="1"/>
</dbReference>
<dbReference type="AlphaFoldDB" id="A0A5C1NFK8"/>
<proteinExistence type="predicted"/>
<dbReference type="GO" id="GO:0016491">
    <property type="term" value="F:oxidoreductase activity"/>
    <property type="evidence" value="ECO:0007669"/>
    <property type="project" value="UniProtKB-KW"/>
</dbReference>
<dbReference type="InterPro" id="IPR036188">
    <property type="entry name" value="FAD/NAD-bd_sf"/>
</dbReference>
<dbReference type="Pfam" id="PF01266">
    <property type="entry name" value="DAO"/>
    <property type="match status" value="1"/>
</dbReference>
<sequence length="471" mass="52340">MNTEHTSHNIYWDDSQGEPCAPFARLEGPLQADVVIVGGGFTGLWSAYYLKHEAPQLEVVVLEAERFGHGASGRNGGWVVGNLAGLERHLHGLDRQQRQACCRLLANNVDHLGATLATEGIDADFHKGGALYAAARYPAQESIQRHYREHLLEIGHAEQDCVWLNADELSAMARMRNPYGGIWHRQVATIHPRKLVNGLVQRLDAMGVRLYEHSRVCAMSERRVSTHEGSVSAQTIVQATEGYSEHLGHVRQHVIPVQSLIIATEPLSESTWQEVGLHDRPTFADASRLINYGQRTRDGRLVFGARGAYRLGAHPRHDTGISASDMAMRRDLLVDMFPALEGVNITHGWGGSLGLSRSFRPHVVLDRKQGLANAGGYAGEGVAATHLMGRTLADMILQRDTELTRMPWVFDNHSLTQVVKRWEPEPVRWLAAQTILFSYAGEEALMRRQRHIPVLSNGLTRLNDAFASVIE</sequence>
<dbReference type="EMBL" id="CP038437">
    <property type="protein sequence ID" value="QEM81198.1"/>
    <property type="molecule type" value="Genomic_DNA"/>
</dbReference>
<reference evidence="3" key="1">
    <citation type="submission" date="2021-02" db="EMBL/GenBank/DDBJ databases">
        <title>Strain Y2R2, a novel species of the genus Halomonas.</title>
        <authorList>
            <person name="Huang H."/>
        </authorList>
    </citation>
    <scope>NUCLEOTIDE SEQUENCE</scope>
    <source>
        <strain evidence="3">Y2R2</strain>
    </source>
</reference>
<dbReference type="RefSeq" id="WP_149284212.1">
    <property type="nucleotide sequence ID" value="NZ_CP038437.2"/>
</dbReference>
<feature type="domain" description="FAD dependent oxidoreductase" evidence="2">
    <location>
        <begin position="33"/>
        <end position="395"/>
    </location>
</feature>
<dbReference type="GO" id="GO:0005737">
    <property type="term" value="C:cytoplasm"/>
    <property type="evidence" value="ECO:0007669"/>
    <property type="project" value="TreeGrafter"/>
</dbReference>
<organism evidence="3 4">
    <name type="scientific">Halomonas binhaiensis</name>
    <dbReference type="NCBI Taxonomy" id="2562282"/>
    <lineage>
        <taxon>Bacteria</taxon>
        <taxon>Pseudomonadati</taxon>
        <taxon>Pseudomonadota</taxon>
        <taxon>Gammaproteobacteria</taxon>
        <taxon>Oceanospirillales</taxon>
        <taxon>Halomonadaceae</taxon>
        <taxon>Halomonas</taxon>
    </lineage>
</organism>
<keyword evidence="1" id="KW-0560">Oxidoreductase</keyword>
<evidence type="ECO:0000259" key="2">
    <source>
        <dbReference type="Pfam" id="PF01266"/>
    </source>
</evidence>